<sequence length="515" mass="56098">MTRTTPHASHEFEHTLMALTAAATDLSISGSMIPLDVMHPSPITEEPPQLPSQNPHNSGPTPSSSTHDTSPMSRIASTSLHRSSSRIQQWIESQHHIALADSEADPLYDASTSALGTGCHPYLAYPHLSAASLLRKTHEDIITLDSYVLVEEDMPIPGERVPSGNDANVTQTLAASKSPASKSPATTLSLPSTTRKSFRHTQNIFQSPSPLRNFHLTFTSRRASASNSGVPRSPSPTRGPSRLQLIHRKPLPNTGTRPGSPDVITSPSKSPTAWKFRRPSVVGHFPPPSDAGSETSQPRVSTSSSVTRSSTTVYTRTSTDASSVSRMMPFGSTRAHSSTSNFNSTPSLWSLPTDASHMDDPPESEKVLAQDKENPKTRKKRKLIVSGLPANDERRLEAVRKWCESFGELNQIVRVPNGDLHVDFRKAERESTSLESAASASHGLPESGPEFMISPSTVSMSRSYCARLMDRSSRIAYMPYDTTHLYPSDHTTPHAPVYPALTFFKRILVMPAGTL</sequence>
<organism evidence="2 3">
    <name type="scientific">Grifola frondosa</name>
    <name type="common">Maitake</name>
    <name type="synonym">Polyporus frondosus</name>
    <dbReference type="NCBI Taxonomy" id="5627"/>
    <lineage>
        <taxon>Eukaryota</taxon>
        <taxon>Fungi</taxon>
        <taxon>Dikarya</taxon>
        <taxon>Basidiomycota</taxon>
        <taxon>Agaricomycotina</taxon>
        <taxon>Agaricomycetes</taxon>
        <taxon>Polyporales</taxon>
        <taxon>Grifolaceae</taxon>
        <taxon>Grifola</taxon>
    </lineage>
</organism>
<feature type="compositionally biased region" description="Basic and acidic residues" evidence="1">
    <location>
        <begin position="356"/>
        <end position="376"/>
    </location>
</feature>
<feature type="compositionally biased region" description="Low complexity" evidence="1">
    <location>
        <begin position="228"/>
        <end position="242"/>
    </location>
</feature>
<feature type="compositionally biased region" description="Low complexity" evidence="1">
    <location>
        <begin position="174"/>
        <end position="194"/>
    </location>
</feature>
<reference evidence="2 3" key="1">
    <citation type="submission" date="2016-03" db="EMBL/GenBank/DDBJ databases">
        <title>Whole genome sequencing of Grifola frondosa 9006-11.</title>
        <authorList>
            <person name="Min B."/>
            <person name="Park H."/>
            <person name="Kim J.-G."/>
            <person name="Cho H."/>
            <person name="Oh Y.-L."/>
            <person name="Kong W.-S."/>
            <person name="Choi I.-G."/>
        </authorList>
    </citation>
    <scope>NUCLEOTIDE SEQUENCE [LARGE SCALE GENOMIC DNA]</scope>
    <source>
        <strain evidence="2 3">9006-11</strain>
    </source>
</reference>
<dbReference type="Proteomes" id="UP000092993">
    <property type="component" value="Unassembled WGS sequence"/>
</dbReference>
<proteinExistence type="predicted"/>
<evidence type="ECO:0000256" key="1">
    <source>
        <dbReference type="SAM" id="MobiDB-lite"/>
    </source>
</evidence>
<gene>
    <name evidence="2" type="ORF">A0H81_01413</name>
</gene>
<name>A0A1C7MTA5_GRIFR</name>
<comment type="caution">
    <text evidence="2">The sequence shown here is derived from an EMBL/GenBank/DDBJ whole genome shotgun (WGS) entry which is preliminary data.</text>
</comment>
<dbReference type="EMBL" id="LUGG01000001">
    <property type="protein sequence ID" value="OBZ79679.1"/>
    <property type="molecule type" value="Genomic_DNA"/>
</dbReference>
<accession>A0A1C7MTA5</accession>
<feature type="compositionally biased region" description="Polar residues" evidence="1">
    <location>
        <begin position="334"/>
        <end position="350"/>
    </location>
</feature>
<evidence type="ECO:0000313" key="2">
    <source>
        <dbReference type="EMBL" id="OBZ79679.1"/>
    </source>
</evidence>
<feature type="compositionally biased region" description="Polar residues" evidence="1">
    <location>
        <begin position="253"/>
        <end position="271"/>
    </location>
</feature>
<protein>
    <submittedName>
        <fullName evidence="2">Uncharacterized protein</fullName>
    </submittedName>
</protein>
<feature type="region of interest" description="Disordered" evidence="1">
    <location>
        <begin position="37"/>
        <end position="81"/>
    </location>
</feature>
<feature type="region of interest" description="Disordered" evidence="1">
    <location>
        <begin position="173"/>
        <end position="380"/>
    </location>
</feature>
<feature type="compositionally biased region" description="Low complexity" evidence="1">
    <location>
        <begin position="58"/>
        <end position="73"/>
    </location>
</feature>
<dbReference type="OrthoDB" id="3071736at2759"/>
<dbReference type="OMA" id="RKWCESF"/>
<keyword evidence="3" id="KW-1185">Reference proteome</keyword>
<feature type="compositionally biased region" description="Low complexity" evidence="1">
    <location>
        <begin position="299"/>
        <end position="319"/>
    </location>
</feature>
<dbReference type="AlphaFoldDB" id="A0A1C7MTA5"/>
<feature type="compositionally biased region" description="Polar residues" evidence="1">
    <location>
        <begin position="200"/>
        <end position="227"/>
    </location>
</feature>
<dbReference type="STRING" id="5627.A0A1C7MTA5"/>
<evidence type="ECO:0000313" key="3">
    <source>
        <dbReference type="Proteomes" id="UP000092993"/>
    </source>
</evidence>